<evidence type="ECO:0000313" key="1">
    <source>
        <dbReference type="EMBL" id="OKL50376.1"/>
    </source>
</evidence>
<protein>
    <recommendedName>
        <fullName evidence="3">Peptidase</fullName>
    </recommendedName>
</protein>
<dbReference type="STRING" id="156892.BM477_02120"/>
<accession>A0A1Q5PS38</accession>
<keyword evidence="2" id="KW-1185">Reference proteome</keyword>
<dbReference type="InterPro" id="IPR010428">
    <property type="entry name" value="Zincin_1"/>
</dbReference>
<dbReference type="Pfam" id="PF06262">
    <property type="entry name" value="Zincin_1"/>
    <property type="match status" value="1"/>
</dbReference>
<evidence type="ECO:0000313" key="2">
    <source>
        <dbReference type="Proteomes" id="UP000186465"/>
    </source>
</evidence>
<gene>
    <name evidence="1" type="ORF">BM477_02120</name>
</gene>
<comment type="caution">
    <text evidence="1">The sequence shown here is derived from an EMBL/GenBank/DDBJ whole genome shotgun (WGS) entry which is preliminary data.</text>
</comment>
<dbReference type="AlphaFoldDB" id="A0A1Q5PS38"/>
<dbReference type="CDD" id="cd12954">
    <property type="entry name" value="MMP_TTHA0227_like_1"/>
    <property type="match status" value="1"/>
</dbReference>
<dbReference type="OrthoDB" id="4966605at2"/>
<dbReference type="Gene3D" id="3.30.2010.20">
    <property type="match status" value="1"/>
</dbReference>
<name>A0A1Q5PS38_9ACTO</name>
<dbReference type="SUPFAM" id="SSF55486">
    <property type="entry name" value="Metalloproteases ('zincins'), catalytic domain"/>
    <property type="match status" value="1"/>
</dbReference>
<proteinExistence type="predicted"/>
<dbReference type="EMBL" id="MPDM01000002">
    <property type="protein sequence ID" value="OKL50376.1"/>
    <property type="molecule type" value="Genomic_DNA"/>
</dbReference>
<evidence type="ECO:0008006" key="3">
    <source>
        <dbReference type="Google" id="ProtNLM"/>
    </source>
</evidence>
<sequence length="156" mass="17648">MPNLVWNTAVNYDESAGVGRRALLHHRRDRHGRAQRGPLLVPTVPGWKSIRDSFDDLSAKCLADLAQTFPPAQEVELCVEDVPPSDAAPWERNGVRLARCFDRDRRSGLKPRIVLYRLPITRRCSHQEALEELVRTLLVDALATLYAVSPEDVEGW</sequence>
<dbReference type="InterPro" id="IPR038555">
    <property type="entry name" value="Zincin_1_sf"/>
</dbReference>
<dbReference type="RefSeq" id="WP_075361201.1">
    <property type="nucleotide sequence ID" value="NZ_MPDM01000002.1"/>
</dbReference>
<dbReference type="Proteomes" id="UP000186465">
    <property type="component" value="Unassembled WGS sequence"/>
</dbReference>
<reference evidence="2" key="1">
    <citation type="submission" date="2016-11" db="EMBL/GenBank/DDBJ databases">
        <title>Actinomyces gypaetusis sp. nov. isolated from Gypaetus barbatus in Qinghai Tibet Plateau China.</title>
        <authorList>
            <person name="Meng X."/>
        </authorList>
    </citation>
    <scope>NUCLEOTIDE SEQUENCE [LARGE SCALE GENOMIC DNA]</scope>
    <source>
        <strain evidence="2">DSM 15383</strain>
    </source>
</reference>
<organism evidence="1 2">
    <name type="scientific">Boudabousia marimammalium</name>
    <dbReference type="NCBI Taxonomy" id="156892"/>
    <lineage>
        <taxon>Bacteria</taxon>
        <taxon>Bacillati</taxon>
        <taxon>Actinomycetota</taxon>
        <taxon>Actinomycetes</taxon>
        <taxon>Actinomycetales</taxon>
        <taxon>Actinomycetaceae</taxon>
        <taxon>Boudabousia</taxon>
    </lineage>
</organism>